<gene>
    <name evidence="1" type="ORF">HPP92_007293</name>
</gene>
<name>A0A835RDT3_VANPL</name>
<dbReference type="EMBL" id="JADCNM010000003">
    <property type="protein sequence ID" value="KAG0490430.1"/>
    <property type="molecule type" value="Genomic_DNA"/>
</dbReference>
<comment type="caution">
    <text evidence="1">The sequence shown here is derived from an EMBL/GenBank/DDBJ whole genome shotgun (WGS) entry which is preliminary data.</text>
</comment>
<organism evidence="1 2">
    <name type="scientific">Vanilla planifolia</name>
    <name type="common">Vanilla</name>
    <dbReference type="NCBI Taxonomy" id="51239"/>
    <lineage>
        <taxon>Eukaryota</taxon>
        <taxon>Viridiplantae</taxon>
        <taxon>Streptophyta</taxon>
        <taxon>Embryophyta</taxon>
        <taxon>Tracheophyta</taxon>
        <taxon>Spermatophyta</taxon>
        <taxon>Magnoliopsida</taxon>
        <taxon>Liliopsida</taxon>
        <taxon>Asparagales</taxon>
        <taxon>Orchidaceae</taxon>
        <taxon>Vanilloideae</taxon>
        <taxon>Vanilleae</taxon>
        <taxon>Vanilla</taxon>
    </lineage>
</organism>
<dbReference type="AlphaFoldDB" id="A0A835RDT3"/>
<sequence length="133" mass="15498">MRSRRTQSPPLMLRQQLKGQEVFEWKTKREKRKETAVCFPLFSLWMRNFSPVGREKAAENLVTDENEMGFCRFLGEDVKGEQEKMRGQRGVIRAEQSRGNGDVAALRRWKTELAEGICLHTEAHNKVKPLCFD</sequence>
<evidence type="ECO:0000313" key="2">
    <source>
        <dbReference type="Proteomes" id="UP000639772"/>
    </source>
</evidence>
<dbReference type="Proteomes" id="UP000639772">
    <property type="component" value="Chromosome 3"/>
</dbReference>
<reference evidence="1 2" key="1">
    <citation type="journal article" date="2020" name="Nat. Food">
        <title>A phased Vanilla planifolia genome enables genetic improvement of flavour and production.</title>
        <authorList>
            <person name="Hasing T."/>
            <person name="Tang H."/>
            <person name="Brym M."/>
            <person name="Khazi F."/>
            <person name="Huang T."/>
            <person name="Chambers A.H."/>
        </authorList>
    </citation>
    <scope>NUCLEOTIDE SEQUENCE [LARGE SCALE GENOMIC DNA]</scope>
    <source>
        <tissue evidence="1">Leaf</tissue>
    </source>
</reference>
<proteinExistence type="predicted"/>
<accession>A0A835RDT3</accession>
<protein>
    <submittedName>
        <fullName evidence="1">Uncharacterized protein</fullName>
    </submittedName>
</protein>
<evidence type="ECO:0000313" key="1">
    <source>
        <dbReference type="EMBL" id="KAG0490430.1"/>
    </source>
</evidence>